<dbReference type="PANTHER" id="PTHR30349">
    <property type="entry name" value="PHAGE INTEGRASE-RELATED"/>
    <property type="match status" value="1"/>
</dbReference>
<feature type="domain" description="Core-binding (CB)" evidence="11">
    <location>
        <begin position="1"/>
        <end position="89"/>
    </location>
</feature>
<keyword evidence="5 9" id="KW-0229">DNA integration</keyword>
<dbReference type="NCBIfam" id="NF001399">
    <property type="entry name" value="PRK00283.1"/>
    <property type="match status" value="1"/>
</dbReference>
<evidence type="ECO:0000259" key="11">
    <source>
        <dbReference type="PROSITE" id="PS51900"/>
    </source>
</evidence>
<dbReference type="InterPro" id="IPR011010">
    <property type="entry name" value="DNA_brk_join_enz"/>
</dbReference>
<protein>
    <recommendedName>
        <fullName evidence="9">Tyrosine recombinase XerC</fullName>
    </recommendedName>
</protein>
<dbReference type="PROSITE" id="PS51898">
    <property type="entry name" value="TYR_RECOMBINASE"/>
    <property type="match status" value="1"/>
</dbReference>
<dbReference type="PROSITE" id="PS00028">
    <property type="entry name" value="ZINC_FINGER_C2H2_1"/>
    <property type="match status" value="1"/>
</dbReference>
<keyword evidence="3 9" id="KW-0132">Cell division</keyword>
<accession>A0ABT7UBQ4</accession>
<evidence type="ECO:0000256" key="6">
    <source>
        <dbReference type="ARBA" id="ARBA00023125"/>
    </source>
</evidence>
<evidence type="ECO:0000256" key="7">
    <source>
        <dbReference type="ARBA" id="ARBA00023172"/>
    </source>
</evidence>
<comment type="subunit">
    <text evidence="9">Forms a cyclic heterotetrameric complex composed of two molecules of XerC and two molecules of XerD.</text>
</comment>
<keyword evidence="4 9" id="KW-0159">Chromosome partition</keyword>
<name>A0ABT7UBQ4_9FIRM</name>
<evidence type="ECO:0000256" key="3">
    <source>
        <dbReference type="ARBA" id="ARBA00022618"/>
    </source>
</evidence>
<dbReference type="PANTHER" id="PTHR30349:SF77">
    <property type="entry name" value="TYROSINE RECOMBINASE XERC"/>
    <property type="match status" value="1"/>
</dbReference>
<feature type="active site" evidence="9">
    <location>
        <position position="150"/>
    </location>
</feature>
<organism evidence="12 13">
    <name type="scientific">Amedibacillus dolichus</name>
    <dbReference type="NCBI Taxonomy" id="31971"/>
    <lineage>
        <taxon>Bacteria</taxon>
        <taxon>Bacillati</taxon>
        <taxon>Bacillota</taxon>
        <taxon>Erysipelotrichia</taxon>
        <taxon>Erysipelotrichales</taxon>
        <taxon>Erysipelotrichaceae</taxon>
        <taxon>Amedibacillus</taxon>
    </lineage>
</organism>
<evidence type="ECO:0000256" key="8">
    <source>
        <dbReference type="ARBA" id="ARBA00023306"/>
    </source>
</evidence>
<dbReference type="Pfam" id="PF02899">
    <property type="entry name" value="Phage_int_SAM_1"/>
    <property type="match status" value="1"/>
</dbReference>
<evidence type="ECO:0000259" key="10">
    <source>
        <dbReference type="PROSITE" id="PS51898"/>
    </source>
</evidence>
<feature type="domain" description="Tyr recombinase" evidence="10">
    <location>
        <begin position="110"/>
        <end position="293"/>
    </location>
</feature>
<dbReference type="InterPro" id="IPR010998">
    <property type="entry name" value="Integrase_recombinase_N"/>
</dbReference>
<feature type="active site" description="O-(3'-phospho-DNA)-tyrosine intermediate" evidence="9">
    <location>
        <position position="280"/>
    </location>
</feature>
<keyword evidence="7 9" id="KW-0233">DNA recombination</keyword>
<keyword evidence="2 9" id="KW-0963">Cytoplasm</keyword>
<evidence type="ECO:0000313" key="12">
    <source>
        <dbReference type="EMBL" id="MDM8156355.1"/>
    </source>
</evidence>
<dbReference type="InterPro" id="IPR044068">
    <property type="entry name" value="CB"/>
</dbReference>
<dbReference type="EMBL" id="JAUDCG010000005">
    <property type="protein sequence ID" value="MDM8156355.1"/>
    <property type="molecule type" value="Genomic_DNA"/>
</dbReference>
<dbReference type="InterPro" id="IPR002104">
    <property type="entry name" value="Integrase_catalytic"/>
</dbReference>
<dbReference type="SUPFAM" id="SSF56349">
    <property type="entry name" value="DNA breaking-rejoining enzymes"/>
    <property type="match status" value="1"/>
</dbReference>
<evidence type="ECO:0000256" key="4">
    <source>
        <dbReference type="ARBA" id="ARBA00022829"/>
    </source>
</evidence>
<dbReference type="InterPro" id="IPR050090">
    <property type="entry name" value="Tyrosine_recombinase_XerCD"/>
</dbReference>
<evidence type="ECO:0000313" key="13">
    <source>
        <dbReference type="Proteomes" id="UP001529340"/>
    </source>
</evidence>
<dbReference type="RefSeq" id="WP_289606825.1">
    <property type="nucleotide sequence ID" value="NZ_JAUDCG010000005.1"/>
</dbReference>
<dbReference type="InterPro" id="IPR013762">
    <property type="entry name" value="Integrase-like_cat_sf"/>
</dbReference>
<proteinExistence type="inferred from homology"/>
<feature type="active site" evidence="9">
    <location>
        <position position="248"/>
    </location>
</feature>
<dbReference type="InterPro" id="IPR023009">
    <property type="entry name" value="Tyrosine_recombinase_XerC/XerD"/>
</dbReference>
<comment type="similarity">
    <text evidence="9">Belongs to the 'phage' integrase family. XerC subfamily.</text>
</comment>
<evidence type="ECO:0000256" key="9">
    <source>
        <dbReference type="HAMAP-Rule" id="MF_01808"/>
    </source>
</evidence>
<feature type="active site" evidence="9">
    <location>
        <position position="245"/>
    </location>
</feature>
<evidence type="ECO:0000256" key="5">
    <source>
        <dbReference type="ARBA" id="ARBA00022908"/>
    </source>
</evidence>
<dbReference type="NCBIfam" id="NF040815">
    <property type="entry name" value="recomb_XerA_Arch"/>
    <property type="match status" value="1"/>
</dbReference>
<comment type="caution">
    <text evidence="12">The sequence shown here is derived from an EMBL/GenBank/DDBJ whole genome shotgun (WGS) entry which is preliminary data.</text>
</comment>
<keyword evidence="8 9" id="KW-0131">Cell cycle</keyword>
<dbReference type="Gene3D" id="1.10.443.10">
    <property type="entry name" value="Intergrase catalytic core"/>
    <property type="match status" value="1"/>
</dbReference>
<reference evidence="13" key="1">
    <citation type="submission" date="2023-06" db="EMBL/GenBank/DDBJ databases">
        <title>Identification and characterization of horizontal gene transfer across gut microbiota members of farm animals based on homology search.</title>
        <authorList>
            <person name="Zeman M."/>
            <person name="Kubasova T."/>
            <person name="Jahodarova E."/>
            <person name="Nykrynova M."/>
            <person name="Rychlik I."/>
        </authorList>
    </citation>
    <scope>NUCLEOTIDE SEQUENCE [LARGE SCALE GENOMIC DNA]</scope>
    <source>
        <strain evidence="13">ET39</strain>
    </source>
</reference>
<dbReference type="HAMAP" id="MF_01808">
    <property type="entry name" value="Recomb_XerC_XerD"/>
    <property type="match status" value="1"/>
</dbReference>
<dbReference type="PROSITE" id="PS51900">
    <property type="entry name" value="CB"/>
    <property type="match status" value="1"/>
</dbReference>
<dbReference type="SUPFAM" id="SSF47823">
    <property type="entry name" value="lambda integrase-like, N-terminal domain"/>
    <property type="match status" value="1"/>
</dbReference>
<feature type="active site" evidence="9">
    <location>
        <position position="271"/>
    </location>
</feature>
<sequence length="306" mass="35528">MEDYLTRFLQYIHQRNSGSAHTLDAYRRDIEQFFAFLHAEGIESLEDVDRIVLMNYIASLRMDEQGRTRSSTTIARKISSVRSFYHYLNEYVGVLNDPLQSVKGPRLPKRIPEILFVDEVRSFLDSFDEQTPVGQRDRAMFELMYACGLRVSELVSLRLDSVDQEEGLLRVLGKGDKERLVPFYASIGERLQRYVDEVRAKWIGNEDHDILFVNQRGKGLTTRGVQYIMSRQCDRCGMNIRIHPHIFRHSFATHLLDNGADIRIVQELLGHASLSTTQIYVHVSRERLRTAYEHAHPLAQERKKTG</sequence>
<dbReference type="CDD" id="cd00798">
    <property type="entry name" value="INT_XerDC_C"/>
    <property type="match status" value="1"/>
</dbReference>
<dbReference type="Gene3D" id="1.10.150.130">
    <property type="match status" value="1"/>
</dbReference>
<keyword evidence="6 9" id="KW-0238">DNA-binding</keyword>
<feature type="active site" evidence="9">
    <location>
        <position position="174"/>
    </location>
</feature>
<evidence type="ECO:0000256" key="1">
    <source>
        <dbReference type="ARBA" id="ARBA00004496"/>
    </source>
</evidence>
<comment type="subcellular location">
    <subcellularLocation>
        <location evidence="1 9">Cytoplasm</location>
    </subcellularLocation>
</comment>
<dbReference type="InterPro" id="IPR013087">
    <property type="entry name" value="Znf_C2H2_type"/>
</dbReference>
<keyword evidence="13" id="KW-1185">Reference proteome</keyword>
<gene>
    <name evidence="9" type="primary">xerC</name>
    <name evidence="12" type="ORF">QUV96_01730</name>
</gene>
<dbReference type="Pfam" id="PF00589">
    <property type="entry name" value="Phage_integrase"/>
    <property type="match status" value="1"/>
</dbReference>
<comment type="function">
    <text evidence="9">Site-specific tyrosine recombinase, which acts by catalyzing the cutting and rejoining of the recombining DNA molecules. The XerC-XerD complex is essential to convert dimers of the bacterial chromosome into monomers to permit their segregation at cell division. It also contributes to the segregational stability of plasmids.</text>
</comment>
<reference evidence="12 13" key="2">
    <citation type="submission" date="2023-06" db="EMBL/GenBank/DDBJ databases">
        <title>Identification and characterization of horizontal gene transfer across gut microbiota members of farm animals based on homology search.</title>
        <authorList>
            <person name="Schwarzerova J."/>
            <person name="Nykrynova M."/>
            <person name="Jureckova K."/>
            <person name="Cejkova D."/>
            <person name="Rychlik I."/>
        </authorList>
    </citation>
    <scope>NUCLEOTIDE SEQUENCE [LARGE SCALE GENOMIC DNA]</scope>
    <source>
        <strain evidence="12 13">ET39</strain>
    </source>
</reference>
<evidence type="ECO:0000256" key="2">
    <source>
        <dbReference type="ARBA" id="ARBA00022490"/>
    </source>
</evidence>
<dbReference type="InterPro" id="IPR004107">
    <property type="entry name" value="Integrase_SAM-like_N"/>
</dbReference>
<dbReference type="Proteomes" id="UP001529340">
    <property type="component" value="Unassembled WGS sequence"/>
</dbReference>